<dbReference type="EMBL" id="LN890655">
    <property type="protein sequence ID" value="CUS02407.2"/>
    <property type="molecule type" value="Genomic_DNA"/>
</dbReference>
<dbReference type="GO" id="GO:0051213">
    <property type="term" value="F:dioxygenase activity"/>
    <property type="evidence" value="ECO:0007669"/>
    <property type="project" value="UniProtKB-KW"/>
</dbReference>
<evidence type="ECO:0000259" key="1">
    <source>
        <dbReference type="PROSITE" id="PS51819"/>
    </source>
</evidence>
<dbReference type="CDD" id="cd08347">
    <property type="entry name" value="PcpA_C_like"/>
    <property type="match status" value="1"/>
</dbReference>
<dbReference type="AlphaFoldDB" id="A0A170PE67"/>
<evidence type="ECO:0000313" key="2">
    <source>
        <dbReference type="EMBL" id="CUS02407.2"/>
    </source>
</evidence>
<dbReference type="EC" id="1.13.11.-" evidence="2"/>
<dbReference type="PROSITE" id="PS51819">
    <property type="entry name" value="VOC"/>
    <property type="match status" value="2"/>
</dbReference>
<feature type="domain" description="VOC" evidence="1">
    <location>
        <begin position="5"/>
        <end position="131"/>
    </location>
</feature>
<keyword evidence="2" id="KW-0560">Oxidoreductase</keyword>
<dbReference type="InterPro" id="IPR037523">
    <property type="entry name" value="VOC_core"/>
</dbReference>
<dbReference type="PANTHER" id="PTHR36110">
    <property type="entry name" value="RING-CLEAVING DIOXYGENASE MHQE-RELATED"/>
    <property type="match status" value="1"/>
</dbReference>
<organism evidence="2 3">
    <name type="scientific">Candidatus Promineifilum breve</name>
    <dbReference type="NCBI Taxonomy" id="1806508"/>
    <lineage>
        <taxon>Bacteria</taxon>
        <taxon>Bacillati</taxon>
        <taxon>Chloroflexota</taxon>
        <taxon>Ardenticatenia</taxon>
        <taxon>Candidatus Promineifilales</taxon>
        <taxon>Candidatus Promineifilaceae</taxon>
        <taxon>Candidatus Promineifilum</taxon>
    </lineage>
</organism>
<dbReference type="InterPro" id="IPR029068">
    <property type="entry name" value="Glyas_Bleomycin-R_OHBP_Dase"/>
</dbReference>
<feature type="domain" description="VOC" evidence="1">
    <location>
        <begin position="154"/>
        <end position="280"/>
    </location>
</feature>
<dbReference type="Pfam" id="PF00903">
    <property type="entry name" value="Glyoxalase"/>
    <property type="match status" value="1"/>
</dbReference>
<dbReference type="SUPFAM" id="SSF54593">
    <property type="entry name" value="Glyoxalase/Bleomycin resistance protein/Dihydroxybiphenyl dioxygenase"/>
    <property type="match status" value="1"/>
</dbReference>
<proteinExistence type="predicted"/>
<dbReference type="InterPro" id="IPR004360">
    <property type="entry name" value="Glyas_Fos-R_dOase_dom"/>
</dbReference>
<name>A0A170PE67_9CHLR</name>
<dbReference type="InterPro" id="IPR052537">
    <property type="entry name" value="Extradiol_RC_dioxygenase"/>
</dbReference>
<protein>
    <submittedName>
        <fullName evidence="2">Ring-cleaving dioxygenase MhqA</fullName>
        <ecNumber evidence="2">1.13.11.-</ecNumber>
    </submittedName>
</protein>
<dbReference type="KEGG" id="pbf:CFX0092_A0529"/>
<sequence length="317" mass="34981">MQLHGLHHVTAVTGNAPANVDFYTRVLGLRLVKKTVNQDDVSAYHLFYADKLGSPGTDMTFFDWPRTAPEQRGTDSIVNTMFRVNGRDALIYWEGRLKENGVTPGPIAEFRGALSLRFEDPEGQRLTLVDDGGAPFDGEVWDGSDVPAAFALRGFYGVVLSVPAAEQLAMILNRILNFEEIDRRPTPGNALEEVIIYGMDGGGPGREVHVVVQPNEARGYLGRGGTHHVAFRLRDDAEQAAWLQHLNSVGMPNSGVVDRFWFKSLYFRVSNGILFELATDGPGFGIDEDPAHLGEKLVLPPFLERRRASIEAGLRPL</sequence>
<dbReference type="Gene3D" id="3.10.180.10">
    <property type="entry name" value="2,3-Dihydroxybiphenyl 1,2-Dioxygenase, domain 1"/>
    <property type="match status" value="2"/>
</dbReference>
<keyword evidence="2" id="KW-0223">Dioxygenase</keyword>
<reference evidence="2" key="1">
    <citation type="submission" date="2016-01" db="EMBL/GenBank/DDBJ databases">
        <authorList>
            <person name="Mcilroy J.S."/>
            <person name="Karst M S."/>
            <person name="Albertsen M."/>
        </authorList>
    </citation>
    <scope>NUCLEOTIDE SEQUENCE</scope>
    <source>
        <strain evidence="2">Cfx-K</strain>
    </source>
</reference>
<evidence type="ECO:0000313" key="3">
    <source>
        <dbReference type="Proteomes" id="UP000215027"/>
    </source>
</evidence>
<gene>
    <name evidence="2" type="primary">mhqA</name>
    <name evidence="2" type="ORF">CFX0092_A0529</name>
</gene>
<keyword evidence="3" id="KW-1185">Reference proteome</keyword>
<dbReference type="Proteomes" id="UP000215027">
    <property type="component" value="Chromosome I"/>
</dbReference>
<accession>A0A170PE67</accession>
<dbReference type="PANTHER" id="PTHR36110:SF4">
    <property type="entry name" value="RING-CLEAVING DIOXYGENASE MHQA-RELATED"/>
    <property type="match status" value="1"/>
</dbReference>